<evidence type="ECO:0000313" key="4">
    <source>
        <dbReference type="EMBL" id="ASS37706.1"/>
    </source>
</evidence>
<keyword evidence="3" id="KW-0949">S-adenosyl-L-methionine</keyword>
<evidence type="ECO:0008006" key="6">
    <source>
        <dbReference type="Google" id="ProtNLM"/>
    </source>
</evidence>
<sequence length="423" mass="48787">MISLIRNDVNDIAIEDEWNFSEDAELLMHTIHAYPAKFPAFIATKAFDYAEQEGVNVKTVADVFCGCGTVALEAKLHSKAFWGCDINPVATLIAKTKSIEYNIDIVTGYYERIKATYEATEVNKTIYEEANERLKYWFTENSFIDLMRLKQSIELVVPEGEYQDAFLCLFSSILKASSKWLTKSIKPQVDPNKREVVVWNVFKQHFDKFSKAIIQINSRIFKSANIKIENENFLDFEDFPKVDLIISSPPYVTSYEYADLHQLSTLWLQYTSDYRELRRGSIGSMYNSEGFKIDLNSLNAVGQQIVQDLLADSKATAKVRSVARYYIDIQRAIYNCKNMLNNGGMVFFVVGDTEYKGVKIKNSEHLVQCLRNEGFTDIKAAKRRISNKLLTPYRDECGRFSSDKTQRTIYHEEFIISGRKWHQ</sequence>
<dbReference type="OrthoDB" id="9800801at2"/>
<accession>A0A223ARX7</accession>
<dbReference type="RefSeq" id="WP_094233933.1">
    <property type="nucleotide sequence ID" value="NZ_CP016199.1"/>
</dbReference>
<organism evidence="4 5">
    <name type="scientific">Mogibacterium pumilum</name>
    <dbReference type="NCBI Taxonomy" id="86332"/>
    <lineage>
        <taxon>Bacteria</taxon>
        <taxon>Bacillati</taxon>
        <taxon>Bacillota</taxon>
        <taxon>Clostridia</taxon>
        <taxon>Peptostreptococcales</taxon>
        <taxon>Anaerovoracaceae</taxon>
        <taxon>Mogibacterium</taxon>
    </lineage>
</organism>
<dbReference type="SUPFAM" id="SSF53335">
    <property type="entry name" value="S-adenosyl-L-methionine-dependent methyltransferases"/>
    <property type="match status" value="2"/>
</dbReference>
<gene>
    <name evidence="4" type="ORF">AXF17_04050</name>
</gene>
<dbReference type="Pfam" id="PF02086">
    <property type="entry name" value="MethyltransfD12"/>
    <property type="match status" value="1"/>
</dbReference>
<dbReference type="GO" id="GO:0009307">
    <property type="term" value="P:DNA restriction-modification system"/>
    <property type="evidence" value="ECO:0007669"/>
    <property type="project" value="InterPro"/>
</dbReference>
<evidence type="ECO:0000256" key="3">
    <source>
        <dbReference type="ARBA" id="ARBA00022691"/>
    </source>
</evidence>
<evidence type="ECO:0000313" key="5">
    <source>
        <dbReference type="Proteomes" id="UP000214689"/>
    </source>
</evidence>
<reference evidence="5" key="1">
    <citation type="submission" date="2016-05" db="EMBL/GenBank/DDBJ databases">
        <authorList>
            <person name="Holder M.E."/>
            <person name="Ajami N.J."/>
            <person name="Petrosino J.F."/>
        </authorList>
    </citation>
    <scope>NUCLEOTIDE SEQUENCE [LARGE SCALE GENOMIC DNA]</scope>
    <source>
        <strain evidence="5">ATCC 700696</strain>
    </source>
</reference>
<dbReference type="Gene3D" id="3.40.50.150">
    <property type="entry name" value="Vaccinia Virus protein VP39"/>
    <property type="match status" value="2"/>
</dbReference>
<keyword evidence="1" id="KW-0489">Methyltransferase</keyword>
<dbReference type="REBASE" id="214538">
    <property type="entry name" value="M.Mpu696ORF4050P"/>
</dbReference>
<dbReference type="InterPro" id="IPR012327">
    <property type="entry name" value="MeTrfase_D12"/>
</dbReference>
<keyword evidence="2" id="KW-0808">Transferase</keyword>
<dbReference type="GO" id="GO:0009007">
    <property type="term" value="F:site-specific DNA-methyltransferase (adenine-specific) activity"/>
    <property type="evidence" value="ECO:0007669"/>
    <property type="project" value="UniProtKB-EC"/>
</dbReference>
<dbReference type="CDD" id="cd02440">
    <property type="entry name" value="AdoMet_MTases"/>
    <property type="match status" value="1"/>
</dbReference>
<dbReference type="EMBL" id="CP016199">
    <property type="protein sequence ID" value="ASS37706.1"/>
    <property type="molecule type" value="Genomic_DNA"/>
</dbReference>
<evidence type="ECO:0000256" key="2">
    <source>
        <dbReference type="ARBA" id="ARBA00022679"/>
    </source>
</evidence>
<dbReference type="InterPro" id="IPR029063">
    <property type="entry name" value="SAM-dependent_MTases_sf"/>
</dbReference>
<dbReference type="GO" id="GO:0032259">
    <property type="term" value="P:methylation"/>
    <property type="evidence" value="ECO:0007669"/>
    <property type="project" value="UniProtKB-KW"/>
</dbReference>
<name>A0A223ARX7_9FIRM</name>
<dbReference type="AlphaFoldDB" id="A0A223ARX7"/>
<protein>
    <recommendedName>
        <fullName evidence="6">Site-specific DNA-methyltransferase (cytosine-N(4)-specific)</fullName>
    </recommendedName>
</protein>
<evidence type="ECO:0000256" key="1">
    <source>
        <dbReference type="ARBA" id="ARBA00022603"/>
    </source>
</evidence>
<keyword evidence="5" id="KW-1185">Reference proteome</keyword>
<proteinExistence type="predicted"/>
<dbReference type="Proteomes" id="UP000214689">
    <property type="component" value="Chromosome"/>
</dbReference>